<dbReference type="Pfam" id="PF00234">
    <property type="entry name" value="Tryp_alpha_amyl"/>
    <property type="match status" value="1"/>
</dbReference>
<feature type="signal peptide" evidence="2">
    <location>
        <begin position="1"/>
        <end position="19"/>
    </location>
</feature>
<sequence length="119" mass="11949">MASFATKLACVVLACMVIGAPFAAEAAAMTCSQVTTGLAPCYNYLKSGGKPLPNCCKGVSGLMAAAKTTADRKTACGCLKTAAKTYAGINQKFAAALPGACGVNIPYAISPSTDCTKVK</sequence>
<evidence type="ECO:0000256" key="1">
    <source>
        <dbReference type="RuleBase" id="RU000628"/>
    </source>
</evidence>
<dbReference type="GO" id="GO:0008289">
    <property type="term" value="F:lipid binding"/>
    <property type="evidence" value="ECO:0007669"/>
    <property type="project" value="UniProtKB-KW"/>
</dbReference>
<evidence type="ECO:0000259" key="3">
    <source>
        <dbReference type="SMART" id="SM00499"/>
    </source>
</evidence>
<feature type="domain" description="Bifunctional inhibitor/plant lipid transfer protein/seed storage helical" evidence="3">
    <location>
        <begin position="31"/>
        <end position="115"/>
    </location>
</feature>
<keyword evidence="1" id="KW-0446">Lipid-binding</keyword>
<dbReference type="CDD" id="cd01960">
    <property type="entry name" value="nsLTP1"/>
    <property type="match status" value="1"/>
</dbReference>
<reference evidence="4 5" key="1">
    <citation type="journal article" date="2020" name="IScience">
        <title>Genome Sequencing of the Endangered Kingdonia uniflora (Circaeasteraceae, Ranunculales) Reveals Potential Mechanisms of Evolutionary Specialization.</title>
        <authorList>
            <person name="Sun Y."/>
            <person name="Deng T."/>
            <person name="Zhang A."/>
            <person name="Moore M.J."/>
            <person name="Landis J.B."/>
            <person name="Lin N."/>
            <person name="Zhang H."/>
            <person name="Zhang X."/>
            <person name="Huang J."/>
            <person name="Zhang X."/>
            <person name="Sun H."/>
            <person name="Wang H."/>
        </authorList>
    </citation>
    <scope>NUCLEOTIDE SEQUENCE [LARGE SCALE GENOMIC DNA]</scope>
    <source>
        <strain evidence="4">TB1705</strain>
        <tissue evidence="4">Leaf</tissue>
    </source>
</reference>
<proteinExistence type="inferred from homology"/>
<gene>
    <name evidence="4" type="ORF">GIB67_041136</name>
</gene>
<feature type="chain" id="PRO_5029725063" description="Non-specific lipid-transfer protein" evidence="2">
    <location>
        <begin position="20"/>
        <end position="119"/>
    </location>
</feature>
<dbReference type="PRINTS" id="PR00382">
    <property type="entry name" value="LIPIDTRNSFER"/>
</dbReference>
<dbReference type="SUPFAM" id="SSF47699">
    <property type="entry name" value="Bifunctional inhibitor/lipid-transfer protein/seed storage 2S albumin"/>
    <property type="match status" value="1"/>
</dbReference>
<dbReference type="SMART" id="SM00499">
    <property type="entry name" value="AAI"/>
    <property type="match status" value="1"/>
</dbReference>
<dbReference type="InterPro" id="IPR036312">
    <property type="entry name" value="Bifun_inhib/LTP/seed_sf"/>
</dbReference>
<comment type="caution">
    <text evidence="4">The sequence shown here is derived from an EMBL/GenBank/DDBJ whole genome shotgun (WGS) entry which is preliminary data.</text>
</comment>
<evidence type="ECO:0000313" key="4">
    <source>
        <dbReference type="EMBL" id="KAF6143068.1"/>
    </source>
</evidence>
<dbReference type="GO" id="GO:0006869">
    <property type="term" value="P:lipid transport"/>
    <property type="evidence" value="ECO:0007669"/>
    <property type="project" value="InterPro"/>
</dbReference>
<dbReference type="Gene3D" id="1.10.110.10">
    <property type="entry name" value="Plant lipid-transfer and hydrophobic proteins"/>
    <property type="match status" value="1"/>
</dbReference>
<dbReference type="EMBL" id="JACGCM010002221">
    <property type="protein sequence ID" value="KAF6143068.1"/>
    <property type="molecule type" value="Genomic_DNA"/>
</dbReference>
<evidence type="ECO:0000256" key="2">
    <source>
        <dbReference type="SAM" id="SignalP"/>
    </source>
</evidence>
<dbReference type="PANTHER" id="PTHR33076">
    <property type="entry name" value="NON-SPECIFIC LIPID-TRANSFER PROTEIN 2-RELATED"/>
    <property type="match status" value="1"/>
</dbReference>
<keyword evidence="1" id="KW-0813">Transport</keyword>
<evidence type="ECO:0000313" key="5">
    <source>
        <dbReference type="Proteomes" id="UP000541444"/>
    </source>
</evidence>
<comment type="similarity">
    <text evidence="1">Belongs to the plant LTP family.</text>
</comment>
<keyword evidence="5" id="KW-1185">Reference proteome</keyword>
<comment type="function">
    <text evidence="1">Plant non-specific lipid-transfer proteins transfer phospholipids as well as galactolipids across membranes. May play a role in wax or cutin deposition in the cell walls of expanding epidermal cells and certain secretory tissues.</text>
</comment>
<dbReference type="InterPro" id="IPR000528">
    <property type="entry name" value="Plant_nsLTP"/>
</dbReference>
<accession>A0A7J7LKL7</accession>
<dbReference type="InterPro" id="IPR016140">
    <property type="entry name" value="Bifunc_inhib/LTP/seed_store"/>
</dbReference>
<dbReference type="PROSITE" id="PS00597">
    <property type="entry name" value="PLANT_LTP"/>
    <property type="match status" value="1"/>
</dbReference>
<name>A0A7J7LKL7_9MAGN</name>
<dbReference type="AlphaFoldDB" id="A0A7J7LKL7"/>
<keyword evidence="2" id="KW-0732">Signal</keyword>
<dbReference type="OrthoDB" id="1890443at2759"/>
<protein>
    <recommendedName>
        <fullName evidence="1">Non-specific lipid-transfer protein</fullName>
    </recommendedName>
</protein>
<dbReference type="Proteomes" id="UP000541444">
    <property type="component" value="Unassembled WGS sequence"/>
</dbReference>
<organism evidence="4 5">
    <name type="scientific">Kingdonia uniflora</name>
    <dbReference type="NCBI Taxonomy" id="39325"/>
    <lineage>
        <taxon>Eukaryota</taxon>
        <taxon>Viridiplantae</taxon>
        <taxon>Streptophyta</taxon>
        <taxon>Embryophyta</taxon>
        <taxon>Tracheophyta</taxon>
        <taxon>Spermatophyta</taxon>
        <taxon>Magnoliopsida</taxon>
        <taxon>Ranunculales</taxon>
        <taxon>Circaeasteraceae</taxon>
        <taxon>Kingdonia</taxon>
    </lineage>
</organism>